<dbReference type="RefSeq" id="WP_200200990.1">
    <property type="nucleotide sequence ID" value="NZ_JAVMBO010000007.1"/>
</dbReference>
<evidence type="ECO:0000313" key="1">
    <source>
        <dbReference type="EMBL" id="MDS1309757.1"/>
    </source>
</evidence>
<proteinExistence type="predicted"/>
<dbReference type="Proteomes" id="UP001267407">
    <property type="component" value="Unassembled WGS sequence"/>
</dbReference>
<dbReference type="Gene3D" id="2.40.160.20">
    <property type="match status" value="1"/>
</dbReference>
<dbReference type="InterPro" id="IPR011250">
    <property type="entry name" value="OMP/PagP_B-barrel"/>
</dbReference>
<dbReference type="Gene3D" id="2.30.30.40">
    <property type="entry name" value="SH3 Domains"/>
    <property type="match status" value="1"/>
</dbReference>
<dbReference type="Pfam" id="PF06347">
    <property type="entry name" value="SH3_4"/>
    <property type="match status" value="1"/>
</dbReference>
<name>A0ABU2HFA7_9GAMM</name>
<evidence type="ECO:0000313" key="2">
    <source>
        <dbReference type="Proteomes" id="UP001267407"/>
    </source>
</evidence>
<dbReference type="EMBL" id="JAVMBO010000007">
    <property type="protein sequence ID" value="MDS1309757.1"/>
    <property type="molecule type" value="Genomic_DNA"/>
</dbReference>
<sequence length="249" mass="28003">MPIVILLLMLCLPGMTWAGWLWGDDEPEQRVQVVEPFVVWRTGPAVGYPVFHSSEKGEWLTLLHRKTGWMKVRDKKGREGWVAVAAIAQTQDATGENVNLSVPDIRAFSDRKFEAGILMGEFEGSPVTAGYGGYWFTPNLAAELWGSQVLGSASEILMVNANIVHQPFPHWRVSPYFTLGVGHIWVDPKATLAVPEERDNTVGHAGLGLRAYITERYFIRAEFKDYKVFTSRSTNEEATEWKIGLSIFF</sequence>
<reference evidence="1" key="1">
    <citation type="submission" date="2023-09" db="EMBL/GenBank/DDBJ databases">
        <title>Marinobacter sediminicola sp. nov. and Marinobacter maritimum sp. nov., isolated from marine sediment.</title>
        <authorList>
            <person name="An J."/>
        </authorList>
    </citation>
    <scope>NUCLEOTIDE SEQUENCE</scope>
    <source>
        <strain evidence="1">F60267</strain>
    </source>
</reference>
<accession>A0ABU2HFA7</accession>
<gene>
    <name evidence="1" type="ORF">RKA07_06495</name>
</gene>
<organism evidence="1 2">
    <name type="scientific">Marinobacter xiaoshiensis</name>
    <dbReference type="NCBI Taxonomy" id="3073652"/>
    <lineage>
        <taxon>Bacteria</taxon>
        <taxon>Pseudomonadati</taxon>
        <taxon>Pseudomonadota</taxon>
        <taxon>Gammaproteobacteria</taxon>
        <taxon>Pseudomonadales</taxon>
        <taxon>Marinobacteraceae</taxon>
        <taxon>Marinobacter</taxon>
    </lineage>
</organism>
<dbReference type="InterPro" id="IPR010466">
    <property type="entry name" value="DUF1058"/>
</dbReference>
<dbReference type="SUPFAM" id="SSF56925">
    <property type="entry name" value="OMPA-like"/>
    <property type="match status" value="1"/>
</dbReference>
<keyword evidence="2" id="KW-1185">Reference proteome</keyword>
<protein>
    <submittedName>
        <fullName evidence="1">SH3 domain-containing protein</fullName>
    </submittedName>
</protein>
<comment type="caution">
    <text evidence="1">The sequence shown here is derived from an EMBL/GenBank/DDBJ whole genome shotgun (WGS) entry which is preliminary data.</text>
</comment>